<keyword evidence="3" id="KW-0732">Signal</keyword>
<dbReference type="GO" id="GO:0016477">
    <property type="term" value="P:cell migration"/>
    <property type="evidence" value="ECO:0007669"/>
    <property type="project" value="TreeGrafter"/>
</dbReference>
<dbReference type="InterPro" id="IPR013320">
    <property type="entry name" value="ConA-like_dom_sf"/>
</dbReference>
<comment type="subcellular location">
    <subcellularLocation>
        <location evidence="1">Membrane</location>
        <topology evidence="1">Single-pass membrane protein</topology>
    </subcellularLocation>
</comment>
<dbReference type="GO" id="GO:0005912">
    <property type="term" value="C:adherens junction"/>
    <property type="evidence" value="ECO:0007669"/>
    <property type="project" value="TreeGrafter"/>
</dbReference>
<dbReference type="GO" id="GO:0016339">
    <property type="term" value="P:calcium-dependent cell-cell adhesion via plasma membrane cell adhesion molecules"/>
    <property type="evidence" value="ECO:0007669"/>
    <property type="project" value="TreeGrafter"/>
</dbReference>
<evidence type="ECO:0000256" key="8">
    <source>
        <dbReference type="ARBA" id="ARBA00023157"/>
    </source>
</evidence>
<dbReference type="InterPro" id="IPR000152">
    <property type="entry name" value="EGF-type_Asp/Asn_hydroxyl_site"/>
</dbReference>
<dbReference type="SMART" id="SM00282">
    <property type="entry name" value="LamG"/>
    <property type="match status" value="1"/>
</dbReference>
<dbReference type="GO" id="GO:0007156">
    <property type="term" value="P:homophilic cell adhesion via plasma membrane adhesion molecules"/>
    <property type="evidence" value="ECO:0007669"/>
    <property type="project" value="InterPro"/>
</dbReference>
<evidence type="ECO:0000313" key="17">
    <source>
        <dbReference type="WBParaSite" id="MBELARI_LOCUS5214"/>
    </source>
</evidence>
<organism evidence="16 17">
    <name type="scientific">Mesorhabditis belari</name>
    <dbReference type="NCBI Taxonomy" id="2138241"/>
    <lineage>
        <taxon>Eukaryota</taxon>
        <taxon>Metazoa</taxon>
        <taxon>Ecdysozoa</taxon>
        <taxon>Nematoda</taxon>
        <taxon>Chromadorea</taxon>
        <taxon>Rhabditida</taxon>
        <taxon>Rhabditina</taxon>
        <taxon>Rhabditomorpha</taxon>
        <taxon>Rhabditoidea</taxon>
        <taxon>Rhabditidae</taxon>
        <taxon>Mesorhabditinae</taxon>
        <taxon>Mesorhabditis</taxon>
    </lineage>
</organism>
<dbReference type="PRINTS" id="PR00205">
    <property type="entry name" value="CADHERIN"/>
</dbReference>
<dbReference type="PROSITE" id="PS50268">
    <property type="entry name" value="CADHERIN_2"/>
    <property type="match status" value="2"/>
</dbReference>
<evidence type="ECO:0000256" key="12">
    <source>
        <dbReference type="SAM" id="Phobius"/>
    </source>
</evidence>
<dbReference type="InterPro" id="IPR039808">
    <property type="entry name" value="Cadherin"/>
</dbReference>
<dbReference type="InterPro" id="IPR002126">
    <property type="entry name" value="Cadherin-like_dom"/>
</dbReference>
<dbReference type="PROSITE" id="PS01186">
    <property type="entry name" value="EGF_2"/>
    <property type="match status" value="1"/>
</dbReference>
<name>A0AAF3FE35_9BILA</name>
<dbReference type="Gene3D" id="2.60.120.200">
    <property type="match status" value="2"/>
</dbReference>
<proteinExistence type="predicted"/>
<dbReference type="PANTHER" id="PTHR24027:SF422">
    <property type="entry name" value="CADHERIN DOMAIN-CONTAINING PROTEIN"/>
    <property type="match status" value="1"/>
</dbReference>
<dbReference type="Gene3D" id="2.10.25.10">
    <property type="entry name" value="Laminin"/>
    <property type="match status" value="2"/>
</dbReference>
<protein>
    <submittedName>
        <fullName evidence="17">Uncharacterized protein</fullName>
    </submittedName>
</protein>
<dbReference type="AlphaFoldDB" id="A0AAF3FE35"/>
<dbReference type="Pfam" id="PF02210">
    <property type="entry name" value="Laminin_G_2"/>
    <property type="match status" value="1"/>
</dbReference>
<dbReference type="Pfam" id="PF22417">
    <property type="entry name" value="Hmr1_E-cad-like"/>
    <property type="match status" value="1"/>
</dbReference>
<dbReference type="GO" id="GO:0005509">
    <property type="term" value="F:calcium ion binding"/>
    <property type="evidence" value="ECO:0007669"/>
    <property type="project" value="UniProtKB-UniRule"/>
</dbReference>
<dbReference type="InterPro" id="IPR027397">
    <property type="entry name" value="Catenin-bd_sf"/>
</dbReference>
<sequence length="1242" mass="136107">MFESSGGGAGRRRPTRWITSITLIVTILSSTLAWNPGDLSLPFGLDSSLVKPRFSTYAGQKARDIHVYVMKNISENTPVGYVLDTFKAHDKDLPGFNYTFRINRESDPKRQFMIDQDGTLKVANQLDREDIAVYRLIVEAFDTAGNVGSQMVMVYLQDVNDNGPVPYTNPDPCIFMENTPPEAQPDCMIYARDADTAEYGPPFRFEVNTGKFKYQRYLNIDFDPLGDGGNGSMIVRPTVQFDREADEPGKILEIPLIITDKAGKTNEQSVFIIIGDENDNPMHDGRMTITVNSYLGKLQKSAIGRVYVDDKDDWDLPDKRFSWKKSVPGFDLSTMGGEITMDGEMPSGTYTLIAEVVDTVRNERAEGRVDVTVTKVEQVEFDSQGAIQLLLSHETAIQLPSDFIRMSDGTSPLETFRSEVASYIGGGAGVHIFSIQLDHATLQTGPPVPVVTVRFAVSSAGQYRDPAMLQGLLASHRTRLQQKLGTIVVSVGVDMCKFTTCDNGCRTENTATFEGVRVDANATVFVGVNAKSTDKCECPVWDSPAQCRHGLCYNGGVCHNTYPGFFCECRNDAVKGLRCQGTTRSFGGSGFAWYKAMPACTFLDISLQFMTSSNDGILLYNGPMSDSSDQYEIEYRDYIIIALRGGQVVLEMNMNGQVSSNVTVASGTLSDGKWHDIHVRQEGRYIELVVDGCRYLTGGANGQVDDRSCRATLVTRDDDERLNIVTPLQIGGLAPLTNQNYPPIIASQPALTGCIRNLIVNNDQYDLETPAYEQNTERGCKLWGSACDANTIDTISHCVHGDCYADVGGAPKCICDPGWGGDRCERKLEWVQFSANAYLEYSVLNEVLDEQWTDVDLLFVPGRSASVSELSYGSDGMNYVSTSVENQAPTAKMLIQNNGAANNPQPTSLQLEGVQLKDNVSYWLQFARNPTRAQLTLDGSYIDTQPLDPTKQSFALPIKELLLSSKGGGSVRGFQGCVGTYRWNKLQLPLSKSDDASSNTLIHLATDTGVTQGCSLRITCQMLGASYCQSPFVCMDFWKGPFCTCPEGAHAQLDINDGQVTGCGGKEAYARLGISSPAIILILVSLLLLIVLVLLMVVYSRRQTPPFEAVRPEDLNRDNLRPYAIEGGGENDTDQYNIANLRKPVMGLENGGGLGLGHPIAPPSYPDRPPPVDDALRSRLRELESDPNSAPFDELRVYEDEGDNVSMVTLESLESQPGGGSANPANDHSGGGWGSRYDRMNP</sequence>
<dbReference type="GO" id="GO:0009887">
    <property type="term" value="P:animal organ morphogenesis"/>
    <property type="evidence" value="ECO:0007669"/>
    <property type="project" value="UniProtKB-ARBA"/>
</dbReference>
<dbReference type="PROSITE" id="PS00022">
    <property type="entry name" value="EGF_1"/>
    <property type="match status" value="1"/>
</dbReference>
<feature type="domain" description="EGF-like" evidence="14">
    <location>
        <begin position="794"/>
        <end position="825"/>
    </location>
</feature>
<evidence type="ECO:0000259" key="14">
    <source>
        <dbReference type="PROSITE" id="PS50026"/>
    </source>
</evidence>
<dbReference type="SUPFAM" id="SSF49899">
    <property type="entry name" value="Concanavalin A-like lectins/glucanases"/>
    <property type="match status" value="2"/>
</dbReference>
<dbReference type="GO" id="GO:0016342">
    <property type="term" value="C:catenin complex"/>
    <property type="evidence" value="ECO:0007669"/>
    <property type="project" value="TreeGrafter"/>
</dbReference>
<feature type="disulfide bond" evidence="10">
    <location>
        <begin position="815"/>
        <end position="824"/>
    </location>
</feature>
<dbReference type="CDD" id="cd00054">
    <property type="entry name" value="EGF_CA"/>
    <property type="match status" value="1"/>
</dbReference>
<dbReference type="GO" id="GO:0000902">
    <property type="term" value="P:cell morphogenesis"/>
    <property type="evidence" value="ECO:0007669"/>
    <property type="project" value="TreeGrafter"/>
</dbReference>
<evidence type="ECO:0000256" key="11">
    <source>
        <dbReference type="SAM" id="MobiDB-lite"/>
    </source>
</evidence>
<dbReference type="Pfam" id="PF00028">
    <property type="entry name" value="Cadherin"/>
    <property type="match status" value="1"/>
</dbReference>
<evidence type="ECO:0000313" key="16">
    <source>
        <dbReference type="Proteomes" id="UP000887575"/>
    </source>
</evidence>
<feature type="domain" description="Cadherin" evidence="15">
    <location>
        <begin position="177"/>
        <end position="283"/>
    </location>
</feature>
<keyword evidence="5 9" id="KW-0106">Calcium</keyword>
<accession>A0AAF3FE35</accession>
<keyword evidence="2 12" id="KW-0812">Transmembrane</keyword>
<dbReference type="PROSITE" id="PS50025">
    <property type="entry name" value="LAM_G_DOMAIN"/>
    <property type="match status" value="1"/>
</dbReference>
<feature type="region of interest" description="Disordered" evidence="11">
    <location>
        <begin position="1206"/>
        <end position="1242"/>
    </location>
</feature>
<dbReference type="InterPro" id="IPR056370">
    <property type="entry name" value="Shg-like_Ig-like"/>
</dbReference>
<dbReference type="GO" id="GO:0044331">
    <property type="term" value="P:cell-cell adhesion mediated by cadherin"/>
    <property type="evidence" value="ECO:0007669"/>
    <property type="project" value="TreeGrafter"/>
</dbReference>
<keyword evidence="4" id="KW-0677">Repeat</keyword>
<dbReference type="PROSITE" id="PS50026">
    <property type="entry name" value="EGF_3"/>
    <property type="match status" value="2"/>
</dbReference>
<evidence type="ECO:0000259" key="15">
    <source>
        <dbReference type="PROSITE" id="PS50268"/>
    </source>
</evidence>
<evidence type="ECO:0000259" key="13">
    <source>
        <dbReference type="PROSITE" id="PS50025"/>
    </source>
</evidence>
<evidence type="ECO:0000256" key="7">
    <source>
        <dbReference type="ARBA" id="ARBA00023136"/>
    </source>
</evidence>
<feature type="domain" description="EGF-like" evidence="14">
    <location>
        <begin position="543"/>
        <end position="580"/>
    </location>
</feature>
<dbReference type="PANTHER" id="PTHR24027">
    <property type="entry name" value="CADHERIN-23"/>
    <property type="match status" value="1"/>
</dbReference>
<keyword evidence="8 10" id="KW-1015">Disulfide bond</keyword>
<keyword evidence="7 12" id="KW-0472">Membrane</keyword>
<keyword evidence="10" id="KW-0245">EGF-like domain</keyword>
<dbReference type="PROSITE" id="PS00010">
    <property type="entry name" value="ASX_HYDROXYL"/>
    <property type="match status" value="1"/>
</dbReference>
<keyword evidence="6 12" id="KW-1133">Transmembrane helix</keyword>
<dbReference type="Gene3D" id="4.10.900.10">
    <property type="entry name" value="TCF3-CBD (Catenin binding domain)"/>
    <property type="match status" value="1"/>
</dbReference>
<dbReference type="Gene3D" id="2.60.40.60">
    <property type="entry name" value="Cadherins"/>
    <property type="match status" value="2"/>
</dbReference>
<dbReference type="SMART" id="SM00112">
    <property type="entry name" value="CA"/>
    <property type="match status" value="2"/>
</dbReference>
<dbReference type="SMART" id="SM00181">
    <property type="entry name" value="EGF"/>
    <property type="match status" value="3"/>
</dbReference>
<evidence type="ECO:0000256" key="3">
    <source>
        <dbReference type="ARBA" id="ARBA00022729"/>
    </source>
</evidence>
<dbReference type="InterPro" id="IPR020894">
    <property type="entry name" value="Cadherin_CS"/>
</dbReference>
<dbReference type="CDD" id="cd11304">
    <property type="entry name" value="Cadherin_repeat"/>
    <property type="match status" value="1"/>
</dbReference>
<dbReference type="GO" id="GO:0007043">
    <property type="term" value="P:cell-cell junction assembly"/>
    <property type="evidence" value="ECO:0007669"/>
    <property type="project" value="TreeGrafter"/>
</dbReference>
<dbReference type="GO" id="GO:0008013">
    <property type="term" value="F:beta-catenin binding"/>
    <property type="evidence" value="ECO:0007669"/>
    <property type="project" value="TreeGrafter"/>
</dbReference>
<dbReference type="InterPro" id="IPR001791">
    <property type="entry name" value="Laminin_G"/>
</dbReference>
<dbReference type="SUPFAM" id="SSF49313">
    <property type="entry name" value="Cadherin-like"/>
    <property type="match status" value="2"/>
</dbReference>
<dbReference type="WBParaSite" id="MBELARI_LOCUS5214">
    <property type="protein sequence ID" value="MBELARI_LOCUS5214"/>
    <property type="gene ID" value="MBELARI_LOCUS5214"/>
</dbReference>
<dbReference type="CDD" id="cd00110">
    <property type="entry name" value="LamG"/>
    <property type="match status" value="1"/>
</dbReference>
<dbReference type="InterPro" id="IPR000742">
    <property type="entry name" value="EGF"/>
</dbReference>
<dbReference type="GO" id="GO:0034332">
    <property type="term" value="P:adherens junction organization"/>
    <property type="evidence" value="ECO:0007669"/>
    <property type="project" value="TreeGrafter"/>
</dbReference>
<feature type="compositionally biased region" description="Polar residues" evidence="11">
    <location>
        <begin position="1206"/>
        <end position="1215"/>
    </location>
</feature>
<dbReference type="PROSITE" id="PS00232">
    <property type="entry name" value="CADHERIN_1"/>
    <property type="match status" value="1"/>
</dbReference>
<keyword evidence="16" id="KW-1185">Reference proteome</keyword>
<dbReference type="InterPro" id="IPR056448">
    <property type="entry name" value="EGF_Hmr-1"/>
</dbReference>
<dbReference type="GO" id="GO:0045296">
    <property type="term" value="F:cadherin binding"/>
    <property type="evidence" value="ECO:0007669"/>
    <property type="project" value="TreeGrafter"/>
</dbReference>
<evidence type="ECO:0000256" key="6">
    <source>
        <dbReference type="ARBA" id="ARBA00022989"/>
    </source>
</evidence>
<evidence type="ECO:0000256" key="2">
    <source>
        <dbReference type="ARBA" id="ARBA00022692"/>
    </source>
</evidence>
<dbReference type="InterPro" id="IPR054522">
    <property type="entry name" value="Hmr1_C"/>
</dbReference>
<comment type="caution">
    <text evidence="10">Lacks conserved residue(s) required for the propagation of feature annotation.</text>
</comment>
<feature type="domain" description="Laminin G" evidence="13">
    <location>
        <begin position="583"/>
        <end position="780"/>
    </location>
</feature>
<feature type="transmembrane region" description="Helical" evidence="12">
    <location>
        <begin position="1078"/>
        <end position="1099"/>
    </location>
</feature>
<dbReference type="Proteomes" id="UP000887575">
    <property type="component" value="Unassembled WGS sequence"/>
</dbReference>
<reference evidence="17" key="1">
    <citation type="submission" date="2024-02" db="UniProtKB">
        <authorList>
            <consortium name="WormBaseParasite"/>
        </authorList>
    </citation>
    <scope>IDENTIFICATION</scope>
</reference>
<dbReference type="Pfam" id="PF24811">
    <property type="entry name" value="Ig_Shg"/>
    <property type="match status" value="1"/>
</dbReference>
<dbReference type="InterPro" id="IPR015919">
    <property type="entry name" value="Cadherin-like_sf"/>
</dbReference>
<evidence type="ECO:0000256" key="5">
    <source>
        <dbReference type="ARBA" id="ARBA00022837"/>
    </source>
</evidence>
<evidence type="ECO:0000256" key="10">
    <source>
        <dbReference type="PROSITE-ProRule" id="PRU00076"/>
    </source>
</evidence>
<evidence type="ECO:0000256" key="9">
    <source>
        <dbReference type="PROSITE-ProRule" id="PRU00043"/>
    </source>
</evidence>
<dbReference type="Pfam" id="PF24613">
    <property type="entry name" value="EGF_Hmr-1"/>
    <property type="match status" value="1"/>
</dbReference>
<evidence type="ECO:0000256" key="4">
    <source>
        <dbReference type="ARBA" id="ARBA00022737"/>
    </source>
</evidence>
<evidence type="ECO:0000256" key="1">
    <source>
        <dbReference type="ARBA" id="ARBA00004167"/>
    </source>
</evidence>
<feature type="domain" description="Cadherin" evidence="15">
    <location>
        <begin position="73"/>
        <end position="166"/>
    </location>
</feature>